<proteinExistence type="predicted"/>
<sequence length="337" mass="38253">MDSLPKQLIDKIISNFVPYGKEHEIYLDAITRTSTSSAPSRYTDSISSGNFLTYALRPSILTFFGPRAPLDAFPFKFVKSLVVDVELKNCSCHWPLLELSKLNTLELRDSVSRGLIDRYACTDLELLEIYPVDLNDGMFLEETASRAFPSSNHREKAPETRNWGGTQTTLNQVHVIEHFKVDLDILLRYPKKAGIKYAEMDDPGILTMTHFERSIFGITKDYLKVSSTLLRVLEALTGTVRDRFPVLDHLIVESTLKDRLLRGLKKMQPEFLDKGTHPVAVNINGNATISYDDVKMLPRAMRRRSTLTNDEVAELGFGVDYSDFGFDSDGNVLLWYE</sequence>
<protein>
    <submittedName>
        <fullName evidence="1">Uncharacterized protein</fullName>
    </submittedName>
</protein>
<organism evidence="1 2">
    <name type="scientific">Zopfia rhizophila CBS 207.26</name>
    <dbReference type="NCBI Taxonomy" id="1314779"/>
    <lineage>
        <taxon>Eukaryota</taxon>
        <taxon>Fungi</taxon>
        <taxon>Dikarya</taxon>
        <taxon>Ascomycota</taxon>
        <taxon>Pezizomycotina</taxon>
        <taxon>Dothideomycetes</taxon>
        <taxon>Dothideomycetes incertae sedis</taxon>
        <taxon>Zopfiaceae</taxon>
        <taxon>Zopfia</taxon>
    </lineage>
</organism>
<dbReference type="EMBL" id="ML994628">
    <property type="protein sequence ID" value="KAF2187093.1"/>
    <property type="molecule type" value="Genomic_DNA"/>
</dbReference>
<dbReference type="AlphaFoldDB" id="A0A6A6E7H7"/>
<name>A0A6A6E7H7_9PEZI</name>
<reference evidence="1" key="1">
    <citation type="journal article" date="2020" name="Stud. Mycol.">
        <title>101 Dothideomycetes genomes: a test case for predicting lifestyles and emergence of pathogens.</title>
        <authorList>
            <person name="Haridas S."/>
            <person name="Albert R."/>
            <person name="Binder M."/>
            <person name="Bloem J."/>
            <person name="Labutti K."/>
            <person name="Salamov A."/>
            <person name="Andreopoulos B."/>
            <person name="Baker S."/>
            <person name="Barry K."/>
            <person name="Bills G."/>
            <person name="Bluhm B."/>
            <person name="Cannon C."/>
            <person name="Castanera R."/>
            <person name="Culley D."/>
            <person name="Daum C."/>
            <person name="Ezra D."/>
            <person name="Gonzalez J."/>
            <person name="Henrissat B."/>
            <person name="Kuo A."/>
            <person name="Liang C."/>
            <person name="Lipzen A."/>
            <person name="Lutzoni F."/>
            <person name="Magnuson J."/>
            <person name="Mondo S."/>
            <person name="Nolan M."/>
            <person name="Ohm R."/>
            <person name="Pangilinan J."/>
            <person name="Park H.-J."/>
            <person name="Ramirez L."/>
            <person name="Alfaro M."/>
            <person name="Sun H."/>
            <person name="Tritt A."/>
            <person name="Yoshinaga Y."/>
            <person name="Zwiers L.-H."/>
            <person name="Turgeon B."/>
            <person name="Goodwin S."/>
            <person name="Spatafora J."/>
            <person name="Crous P."/>
            <person name="Grigoriev I."/>
        </authorList>
    </citation>
    <scope>NUCLEOTIDE SEQUENCE</scope>
    <source>
        <strain evidence="1">CBS 207.26</strain>
    </source>
</reference>
<evidence type="ECO:0000313" key="1">
    <source>
        <dbReference type="EMBL" id="KAF2187093.1"/>
    </source>
</evidence>
<gene>
    <name evidence="1" type="ORF">K469DRAFT_773068</name>
</gene>
<accession>A0A6A6E7H7</accession>
<evidence type="ECO:0000313" key="2">
    <source>
        <dbReference type="Proteomes" id="UP000800200"/>
    </source>
</evidence>
<dbReference type="Proteomes" id="UP000800200">
    <property type="component" value="Unassembled WGS sequence"/>
</dbReference>
<keyword evidence="2" id="KW-1185">Reference proteome</keyword>